<comment type="caution">
    <text evidence="2">The sequence shown here is derived from an EMBL/GenBank/DDBJ whole genome shotgun (WGS) entry which is preliminary data.</text>
</comment>
<feature type="transmembrane region" description="Helical" evidence="1">
    <location>
        <begin position="44"/>
        <end position="61"/>
    </location>
</feature>
<sequence length="114" mass="13221">MRLHNMLQQKIIYYCKIIISFIWQLFLQISAAKPLPHWLSLSRSFSLSLLLSFSFSLSLFNPHLVPALPRRCLPAYLLYPIHHPSDCIQITHKELNLRALLATALVPRLSDSRI</sequence>
<feature type="transmembrane region" description="Helical" evidence="1">
    <location>
        <begin position="12"/>
        <end position="32"/>
    </location>
</feature>
<keyword evidence="1" id="KW-1133">Transmembrane helix</keyword>
<accession>A0AAW2F8Q1</accession>
<dbReference type="AlphaFoldDB" id="A0AAW2F8Q1"/>
<evidence type="ECO:0000256" key="1">
    <source>
        <dbReference type="SAM" id="Phobius"/>
    </source>
</evidence>
<keyword evidence="3" id="KW-1185">Reference proteome</keyword>
<organism evidence="2 3">
    <name type="scientific">Cardiocondyla obscurior</name>
    <dbReference type="NCBI Taxonomy" id="286306"/>
    <lineage>
        <taxon>Eukaryota</taxon>
        <taxon>Metazoa</taxon>
        <taxon>Ecdysozoa</taxon>
        <taxon>Arthropoda</taxon>
        <taxon>Hexapoda</taxon>
        <taxon>Insecta</taxon>
        <taxon>Pterygota</taxon>
        <taxon>Neoptera</taxon>
        <taxon>Endopterygota</taxon>
        <taxon>Hymenoptera</taxon>
        <taxon>Apocrita</taxon>
        <taxon>Aculeata</taxon>
        <taxon>Formicoidea</taxon>
        <taxon>Formicidae</taxon>
        <taxon>Myrmicinae</taxon>
        <taxon>Cardiocondyla</taxon>
    </lineage>
</organism>
<keyword evidence="1" id="KW-0812">Transmembrane</keyword>
<proteinExistence type="predicted"/>
<dbReference type="EMBL" id="JADYXP020000014">
    <property type="protein sequence ID" value="KAL0110307.1"/>
    <property type="molecule type" value="Genomic_DNA"/>
</dbReference>
<keyword evidence="1" id="KW-0472">Membrane</keyword>
<evidence type="ECO:0000313" key="2">
    <source>
        <dbReference type="EMBL" id="KAL0110307.1"/>
    </source>
</evidence>
<reference evidence="2 3" key="1">
    <citation type="submission" date="2023-03" db="EMBL/GenBank/DDBJ databases">
        <title>High recombination rates correlate with genetic variation in Cardiocondyla obscurior ants.</title>
        <authorList>
            <person name="Errbii M."/>
        </authorList>
    </citation>
    <scope>NUCLEOTIDE SEQUENCE [LARGE SCALE GENOMIC DNA]</scope>
    <source>
        <strain evidence="2">Alpha-2009</strain>
        <tissue evidence="2">Whole body</tissue>
    </source>
</reference>
<evidence type="ECO:0000313" key="3">
    <source>
        <dbReference type="Proteomes" id="UP001430953"/>
    </source>
</evidence>
<protein>
    <submittedName>
        <fullName evidence="2">Uncharacterized protein</fullName>
    </submittedName>
</protein>
<name>A0AAW2F8Q1_9HYME</name>
<dbReference type="Proteomes" id="UP001430953">
    <property type="component" value="Unassembled WGS sequence"/>
</dbReference>
<gene>
    <name evidence="2" type="ORF">PUN28_013751</name>
</gene>